<protein>
    <submittedName>
        <fullName evidence="2">Invasion associated locus B family protein</fullName>
    </submittedName>
</protein>
<dbReference type="EMBL" id="VTPX01000009">
    <property type="protein sequence ID" value="KAA0016881.1"/>
    <property type="molecule type" value="Genomic_DNA"/>
</dbReference>
<dbReference type="Proteomes" id="UP000466024">
    <property type="component" value="Unassembled WGS sequence"/>
</dbReference>
<dbReference type="RefSeq" id="WP_149436292.1">
    <property type="nucleotide sequence ID" value="NZ_VTPX01000009.1"/>
</dbReference>
<dbReference type="AlphaFoldDB" id="A0A640WDF7"/>
<reference evidence="2 3" key="1">
    <citation type="submission" date="2019-08" db="EMBL/GenBank/DDBJ databases">
        <title>Bioinformatics analysis of the strain L3 and L5.</title>
        <authorList>
            <person name="Li X."/>
        </authorList>
    </citation>
    <scope>NUCLEOTIDE SEQUENCE [LARGE SCALE GENOMIC DNA]</scope>
    <source>
        <strain evidence="2 3">L3</strain>
    </source>
</reference>
<dbReference type="InterPro" id="IPR038696">
    <property type="entry name" value="IalB_sf"/>
</dbReference>
<dbReference type="InterPro" id="IPR010642">
    <property type="entry name" value="Invasion_prot_B"/>
</dbReference>
<dbReference type="Pfam" id="PF06776">
    <property type="entry name" value="IalB"/>
    <property type="match status" value="1"/>
</dbReference>
<evidence type="ECO:0000256" key="1">
    <source>
        <dbReference type="SAM" id="SignalP"/>
    </source>
</evidence>
<accession>A0A640WDF7</accession>
<gene>
    <name evidence="2" type="ORF">F0A16_15380</name>
</gene>
<name>A0A640WDF7_9GAMM</name>
<organism evidence="2 3">
    <name type="scientific">Salinicola corii</name>
    <dbReference type="NCBI Taxonomy" id="2606937"/>
    <lineage>
        <taxon>Bacteria</taxon>
        <taxon>Pseudomonadati</taxon>
        <taxon>Pseudomonadota</taxon>
        <taxon>Gammaproteobacteria</taxon>
        <taxon>Oceanospirillales</taxon>
        <taxon>Halomonadaceae</taxon>
        <taxon>Salinicola</taxon>
    </lineage>
</organism>
<feature type="signal peptide" evidence="1">
    <location>
        <begin position="1"/>
        <end position="24"/>
    </location>
</feature>
<proteinExistence type="predicted"/>
<feature type="chain" id="PRO_5025001147" evidence="1">
    <location>
        <begin position="25"/>
        <end position="171"/>
    </location>
</feature>
<keyword evidence="1" id="KW-0732">Signal</keyword>
<evidence type="ECO:0000313" key="2">
    <source>
        <dbReference type="EMBL" id="KAA0016881.1"/>
    </source>
</evidence>
<comment type="caution">
    <text evidence="2">The sequence shown here is derived from an EMBL/GenBank/DDBJ whole genome shotgun (WGS) entry which is preliminary data.</text>
</comment>
<evidence type="ECO:0000313" key="3">
    <source>
        <dbReference type="Proteomes" id="UP000466024"/>
    </source>
</evidence>
<keyword evidence="3" id="KW-1185">Reference proteome</keyword>
<sequence length="171" mass="18403">MSFRRTLLASLLPLAAAILTPAQAQQPNEPQVDTEQFQSWEVRCPKSGERQSCVMSQMVSNPDSDEPLMRAMVGLPAQADGPVMVFLLPLGVRLAPGIQLQVDDNEPVGMPYQVCLQQGCRANLALSPQLLAQLRGGNQATVSAIAPDGKRLDMDLSLMGFTSASQRIASQ</sequence>
<dbReference type="Gene3D" id="2.60.40.1880">
    <property type="entry name" value="Invasion associated locus B (IalB) protein"/>
    <property type="match status" value="1"/>
</dbReference>